<proteinExistence type="predicted"/>
<evidence type="ECO:0000313" key="6">
    <source>
        <dbReference type="EMBL" id="MPL86801.1"/>
    </source>
</evidence>
<dbReference type="NCBIfam" id="TIGR01068">
    <property type="entry name" value="thioredoxin"/>
    <property type="match status" value="1"/>
</dbReference>
<dbReference type="PIRSF" id="PIRSF000077">
    <property type="entry name" value="Thioredoxin"/>
    <property type="match status" value="1"/>
</dbReference>
<dbReference type="PRINTS" id="PR00421">
    <property type="entry name" value="THIOREDOXIN"/>
</dbReference>
<dbReference type="InterPro" id="IPR005746">
    <property type="entry name" value="Thioredoxin"/>
</dbReference>
<keyword evidence="1" id="KW-0813">Transport</keyword>
<protein>
    <submittedName>
        <fullName evidence="6">Thioredoxin</fullName>
    </submittedName>
</protein>
<evidence type="ECO:0000256" key="4">
    <source>
        <dbReference type="ARBA" id="ARBA00023284"/>
    </source>
</evidence>
<dbReference type="GO" id="GO:0015035">
    <property type="term" value="F:protein-disulfide reductase activity"/>
    <property type="evidence" value="ECO:0007669"/>
    <property type="project" value="InterPro"/>
</dbReference>
<dbReference type="GO" id="GO:0045454">
    <property type="term" value="P:cell redox homeostasis"/>
    <property type="evidence" value="ECO:0007669"/>
    <property type="project" value="TreeGrafter"/>
</dbReference>
<dbReference type="InterPro" id="IPR013766">
    <property type="entry name" value="Thioredoxin_domain"/>
</dbReference>
<evidence type="ECO:0000256" key="1">
    <source>
        <dbReference type="ARBA" id="ARBA00022448"/>
    </source>
</evidence>
<name>A0A644V6J7_9ZZZZ</name>
<dbReference type="PANTHER" id="PTHR45663:SF11">
    <property type="entry name" value="GEO12009P1"/>
    <property type="match status" value="1"/>
</dbReference>
<dbReference type="Pfam" id="PF00085">
    <property type="entry name" value="Thioredoxin"/>
    <property type="match status" value="1"/>
</dbReference>
<dbReference type="SUPFAM" id="SSF52833">
    <property type="entry name" value="Thioredoxin-like"/>
    <property type="match status" value="1"/>
</dbReference>
<evidence type="ECO:0000256" key="3">
    <source>
        <dbReference type="ARBA" id="ARBA00023157"/>
    </source>
</evidence>
<gene>
    <name evidence="6" type="primary">trxA_15</name>
    <name evidence="6" type="ORF">SDC9_32788</name>
</gene>
<keyword evidence="4" id="KW-0676">Redox-active center</keyword>
<dbReference type="EMBL" id="VSSQ01000227">
    <property type="protein sequence ID" value="MPL86801.1"/>
    <property type="molecule type" value="Genomic_DNA"/>
</dbReference>
<dbReference type="PROSITE" id="PS51352">
    <property type="entry name" value="THIOREDOXIN_2"/>
    <property type="match status" value="1"/>
</dbReference>
<feature type="domain" description="Thioredoxin" evidence="5">
    <location>
        <begin position="1"/>
        <end position="106"/>
    </location>
</feature>
<keyword evidence="3" id="KW-1015">Disulfide bond</keyword>
<comment type="caution">
    <text evidence="6">The sequence shown here is derived from an EMBL/GenBank/DDBJ whole genome shotgun (WGS) entry which is preliminary data.</text>
</comment>
<evidence type="ECO:0000259" key="5">
    <source>
        <dbReference type="PROSITE" id="PS51352"/>
    </source>
</evidence>
<reference evidence="6" key="1">
    <citation type="submission" date="2019-08" db="EMBL/GenBank/DDBJ databases">
        <authorList>
            <person name="Kucharzyk K."/>
            <person name="Murdoch R.W."/>
            <person name="Higgins S."/>
            <person name="Loffler F."/>
        </authorList>
    </citation>
    <scope>NUCLEOTIDE SEQUENCE</scope>
</reference>
<keyword evidence="2" id="KW-0249">Electron transport</keyword>
<dbReference type="CDD" id="cd02947">
    <property type="entry name" value="TRX_family"/>
    <property type="match status" value="1"/>
</dbReference>
<accession>A0A644V6J7</accession>
<dbReference type="FunFam" id="3.40.30.10:FF:000001">
    <property type="entry name" value="Thioredoxin"/>
    <property type="match status" value="1"/>
</dbReference>
<sequence length="106" mass="11856">MSLLHIERKEDFITEVLNVGKPAMVDFWAPWCGPCKMLGPIVEAMAGEIDYAVIAKVDVDVVSELATEYGVQNIPTIIFFKEGKEVQRLVGVRSKNEMMVILDSLK</sequence>
<dbReference type="InterPro" id="IPR017937">
    <property type="entry name" value="Thioredoxin_CS"/>
</dbReference>
<dbReference type="PROSITE" id="PS00194">
    <property type="entry name" value="THIOREDOXIN_1"/>
    <property type="match status" value="1"/>
</dbReference>
<organism evidence="6">
    <name type="scientific">bioreactor metagenome</name>
    <dbReference type="NCBI Taxonomy" id="1076179"/>
    <lineage>
        <taxon>unclassified sequences</taxon>
        <taxon>metagenomes</taxon>
        <taxon>ecological metagenomes</taxon>
    </lineage>
</organism>
<dbReference type="Gene3D" id="3.40.30.10">
    <property type="entry name" value="Glutaredoxin"/>
    <property type="match status" value="1"/>
</dbReference>
<evidence type="ECO:0000256" key="2">
    <source>
        <dbReference type="ARBA" id="ARBA00022982"/>
    </source>
</evidence>
<dbReference type="GO" id="GO:0005829">
    <property type="term" value="C:cytosol"/>
    <property type="evidence" value="ECO:0007669"/>
    <property type="project" value="TreeGrafter"/>
</dbReference>
<dbReference type="PANTHER" id="PTHR45663">
    <property type="entry name" value="GEO12009P1"/>
    <property type="match status" value="1"/>
</dbReference>
<dbReference type="AlphaFoldDB" id="A0A644V6J7"/>
<dbReference type="InterPro" id="IPR036249">
    <property type="entry name" value="Thioredoxin-like_sf"/>
</dbReference>